<keyword evidence="3" id="KW-1185">Reference proteome</keyword>
<accession>A0A8S0RT94</accession>
<feature type="compositionally biased region" description="Polar residues" evidence="1">
    <location>
        <begin position="52"/>
        <end position="61"/>
    </location>
</feature>
<dbReference type="InterPro" id="IPR045894">
    <property type="entry name" value="At5g08430-like"/>
</dbReference>
<feature type="compositionally biased region" description="Basic and acidic residues" evidence="1">
    <location>
        <begin position="66"/>
        <end position="103"/>
    </location>
</feature>
<dbReference type="Gramene" id="OE9A078458T1">
    <property type="protein sequence ID" value="OE9A078458C1"/>
    <property type="gene ID" value="OE9A078458"/>
</dbReference>
<feature type="region of interest" description="Disordered" evidence="1">
    <location>
        <begin position="52"/>
        <end position="103"/>
    </location>
</feature>
<evidence type="ECO:0000313" key="2">
    <source>
        <dbReference type="EMBL" id="CAA2983045.1"/>
    </source>
</evidence>
<sequence>MIVTLTFISSTLFEYLDRRKKLQTPSEQSRLLENVPMVIPDGLEIERCSSKSIHQHNSNVPNGGLEDNRISEDRLNHNRASAPEEKQHLSGRSASREHVQSSSEKKEIYWEACHFEDMPKNSNQAFAQWPSRQKAFGNIVPHVKTNKIKKLKTSL</sequence>
<gene>
    <name evidence="2" type="ORF">OLEA9_A078458</name>
</gene>
<dbReference type="EMBL" id="CACTIH010003717">
    <property type="protein sequence ID" value="CAA2983045.1"/>
    <property type="molecule type" value="Genomic_DNA"/>
</dbReference>
<organism evidence="2 3">
    <name type="scientific">Olea europaea subsp. europaea</name>
    <dbReference type="NCBI Taxonomy" id="158383"/>
    <lineage>
        <taxon>Eukaryota</taxon>
        <taxon>Viridiplantae</taxon>
        <taxon>Streptophyta</taxon>
        <taxon>Embryophyta</taxon>
        <taxon>Tracheophyta</taxon>
        <taxon>Spermatophyta</taxon>
        <taxon>Magnoliopsida</taxon>
        <taxon>eudicotyledons</taxon>
        <taxon>Gunneridae</taxon>
        <taxon>Pentapetalae</taxon>
        <taxon>asterids</taxon>
        <taxon>lamiids</taxon>
        <taxon>Lamiales</taxon>
        <taxon>Oleaceae</taxon>
        <taxon>Oleeae</taxon>
        <taxon>Olea</taxon>
    </lineage>
</organism>
<name>A0A8S0RT94_OLEEU</name>
<dbReference type="OrthoDB" id="10673008at2759"/>
<evidence type="ECO:0000256" key="1">
    <source>
        <dbReference type="SAM" id="MobiDB-lite"/>
    </source>
</evidence>
<dbReference type="AlphaFoldDB" id="A0A8S0RT94"/>
<dbReference type="PANTHER" id="PTHR46851:SF11">
    <property type="entry name" value="GYF DOMAIN-CONTAINING PROTEIN"/>
    <property type="match status" value="1"/>
</dbReference>
<evidence type="ECO:0000313" key="3">
    <source>
        <dbReference type="Proteomes" id="UP000594638"/>
    </source>
</evidence>
<proteinExistence type="predicted"/>
<dbReference type="Proteomes" id="UP000594638">
    <property type="component" value="Unassembled WGS sequence"/>
</dbReference>
<comment type="caution">
    <text evidence="2">The sequence shown here is derived from an EMBL/GenBank/DDBJ whole genome shotgun (WGS) entry which is preliminary data.</text>
</comment>
<dbReference type="PANTHER" id="PTHR46851">
    <property type="entry name" value="OS01G0884500 PROTEIN"/>
    <property type="match status" value="1"/>
</dbReference>
<protein>
    <submittedName>
        <fullName evidence="2">Uncharacterized protein</fullName>
    </submittedName>
</protein>
<reference evidence="2 3" key="1">
    <citation type="submission" date="2019-12" db="EMBL/GenBank/DDBJ databases">
        <authorList>
            <person name="Alioto T."/>
            <person name="Alioto T."/>
            <person name="Gomez Garrido J."/>
        </authorList>
    </citation>
    <scope>NUCLEOTIDE SEQUENCE [LARGE SCALE GENOMIC DNA]</scope>
</reference>